<organism evidence="1 2">
    <name type="scientific">Demequina litorisediminis</name>
    <dbReference type="NCBI Taxonomy" id="1849022"/>
    <lineage>
        <taxon>Bacteria</taxon>
        <taxon>Bacillati</taxon>
        <taxon>Actinomycetota</taxon>
        <taxon>Actinomycetes</taxon>
        <taxon>Micrococcales</taxon>
        <taxon>Demequinaceae</taxon>
        <taxon>Demequina</taxon>
    </lineage>
</organism>
<evidence type="ECO:0000313" key="1">
    <source>
        <dbReference type="EMBL" id="GMA34195.1"/>
    </source>
</evidence>
<protein>
    <submittedName>
        <fullName evidence="1">Uncharacterized protein</fullName>
    </submittedName>
</protein>
<dbReference type="EMBL" id="BSUN01000001">
    <property type="protein sequence ID" value="GMA34195.1"/>
    <property type="molecule type" value="Genomic_DNA"/>
</dbReference>
<evidence type="ECO:0000313" key="2">
    <source>
        <dbReference type="Proteomes" id="UP001157125"/>
    </source>
</evidence>
<name>A0ABQ6I8U0_9MICO</name>
<sequence>MRSSSLGVDGRLEHVVTSAGKPRGIEAVVSDALTRGPVLSIGDIHEFDLLPAAALGADTALVGPAAAHPPADVTMAAVHLPELYPAIQSWAARSARLG</sequence>
<proteinExistence type="predicted"/>
<dbReference type="Proteomes" id="UP001157125">
    <property type="component" value="Unassembled WGS sequence"/>
</dbReference>
<keyword evidence="2" id="KW-1185">Reference proteome</keyword>
<comment type="caution">
    <text evidence="1">The sequence shown here is derived from an EMBL/GenBank/DDBJ whole genome shotgun (WGS) entry which is preliminary data.</text>
</comment>
<reference evidence="2" key="1">
    <citation type="journal article" date="2019" name="Int. J. Syst. Evol. Microbiol.">
        <title>The Global Catalogue of Microorganisms (GCM) 10K type strain sequencing project: providing services to taxonomists for standard genome sequencing and annotation.</title>
        <authorList>
            <consortium name="The Broad Institute Genomics Platform"/>
            <consortium name="The Broad Institute Genome Sequencing Center for Infectious Disease"/>
            <person name="Wu L."/>
            <person name="Ma J."/>
        </authorList>
    </citation>
    <scope>NUCLEOTIDE SEQUENCE [LARGE SCALE GENOMIC DNA]</scope>
    <source>
        <strain evidence="2">NBRC 112299</strain>
    </source>
</reference>
<gene>
    <name evidence="1" type="ORF">GCM10025876_03990</name>
</gene>
<accession>A0ABQ6I8U0</accession>